<dbReference type="Gene3D" id="1.10.12.10">
    <property type="entry name" value="Lyase 2-enoyl-coa Hydratase, Chain A, domain 2"/>
    <property type="match status" value="1"/>
</dbReference>
<dbReference type="GO" id="GO:0016836">
    <property type="term" value="F:hydro-lyase activity"/>
    <property type="evidence" value="ECO:0007669"/>
    <property type="project" value="UniProtKB-ARBA"/>
</dbReference>
<organism evidence="3 4">
    <name type="scientific">Kuenenia stuttgartiensis</name>
    <dbReference type="NCBI Taxonomy" id="174633"/>
    <lineage>
        <taxon>Bacteria</taxon>
        <taxon>Pseudomonadati</taxon>
        <taxon>Planctomycetota</taxon>
        <taxon>Candidatus Brocadiia</taxon>
        <taxon>Candidatus Brocadiales</taxon>
        <taxon>Candidatus Brocadiaceae</taxon>
        <taxon>Candidatus Kuenenia</taxon>
    </lineage>
</organism>
<evidence type="ECO:0000313" key="4">
    <source>
        <dbReference type="Proteomes" id="UP000501926"/>
    </source>
</evidence>
<dbReference type="SUPFAM" id="SSF52096">
    <property type="entry name" value="ClpP/crotonase"/>
    <property type="match status" value="1"/>
</dbReference>
<dbReference type="Proteomes" id="UP000501926">
    <property type="component" value="Chromosome"/>
</dbReference>
<sequence>MAKILLNENQKIEKRLEKEINLFARCFATQDRQEGINTFLEKRKPMFKGV</sequence>
<gene>
    <name evidence="3" type="ORF">KsCSTR_14150</name>
</gene>
<evidence type="ECO:0000313" key="3">
    <source>
        <dbReference type="EMBL" id="QII10794.1"/>
    </source>
</evidence>
<evidence type="ECO:0000256" key="2">
    <source>
        <dbReference type="ARBA" id="ARBA00023239"/>
    </source>
</evidence>
<dbReference type="InterPro" id="IPR029045">
    <property type="entry name" value="ClpP/crotonase-like_dom_sf"/>
</dbReference>
<evidence type="ECO:0008006" key="5">
    <source>
        <dbReference type="Google" id="ProtNLM"/>
    </source>
</evidence>
<comment type="similarity">
    <text evidence="1">Belongs to the enoyl-CoA hydratase/isomerase family.</text>
</comment>
<name>A0A6G7GN67_KUEST</name>
<keyword evidence="2" id="KW-0456">Lyase</keyword>
<accession>A0A6G7GN67</accession>
<proteinExistence type="inferred from homology"/>
<dbReference type="EMBL" id="CP049055">
    <property type="protein sequence ID" value="QII10794.1"/>
    <property type="molecule type" value="Genomic_DNA"/>
</dbReference>
<dbReference type="AlphaFoldDB" id="A0A6G7GN67"/>
<evidence type="ECO:0000256" key="1">
    <source>
        <dbReference type="ARBA" id="ARBA00005254"/>
    </source>
</evidence>
<dbReference type="InterPro" id="IPR001753">
    <property type="entry name" value="Enoyl-CoA_hydra/iso"/>
</dbReference>
<dbReference type="Pfam" id="PF00378">
    <property type="entry name" value="ECH_1"/>
    <property type="match status" value="1"/>
</dbReference>
<protein>
    <recommendedName>
        <fullName evidence="5">Enoyl-CoA hydratase</fullName>
    </recommendedName>
</protein>
<reference evidence="3 4" key="1">
    <citation type="submission" date="2020-02" db="EMBL/GenBank/DDBJ databases">
        <title>Newly sequenced genome of strain CSTR1 showed variability in Candidatus Kuenenia stuttgartiensis genomes.</title>
        <authorList>
            <person name="Ding C."/>
            <person name="Adrian L."/>
        </authorList>
    </citation>
    <scope>NUCLEOTIDE SEQUENCE [LARGE SCALE GENOMIC DNA]</scope>
    <source>
        <strain evidence="3 4">CSTR1</strain>
    </source>
</reference>
<dbReference type="InterPro" id="IPR014748">
    <property type="entry name" value="Enoyl-CoA_hydra_C"/>
</dbReference>
<dbReference type="FunFam" id="1.10.12.10:FF:000001">
    <property type="entry name" value="Probable enoyl-CoA hydratase, mitochondrial"/>
    <property type="match status" value="1"/>
</dbReference>